<evidence type="ECO:0000313" key="2">
    <source>
        <dbReference type="EMBL" id="KAJ8433447.1"/>
    </source>
</evidence>
<feature type="region of interest" description="Disordered" evidence="1">
    <location>
        <begin position="23"/>
        <end position="100"/>
    </location>
</feature>
<gene>
    <name evidence="2" type="ORF">Cgig2_017407</name>
</gene>
<protein>
    <submittedName>
        <fullName evidence="2">Uncharacterized protein</fullName>
    </submittedName>
</protein>
<accession>A0A9Q1JYP5</accession>
<proteinExistence type="predicted"/>
<evidence type="ECO:0000313" key="3">
    <source>
        <dbReference type="Proteomes" id="UP001153076"/>
    </source>
</evidence>
<evidence type="ECO:0000256" key="1">
    <source>
        <dbReference type="SAM" id="MobiDB-lite"/>
    </source>
</evidence>
<feature type="region of interest" description="Disordered" evidence="1">
    <location>
        <begin position="123"/>
        <end position="166"/>
    </location>
</feature>
<name>A0A9Q1JYP5_9CARY</name>
<reference evidence="2" key="1">
    <citation type="submission" date="2022-04" db="EMBL/GenBank/DDBJ databases">
        <title>Carnegiea gigantea Genome sequencing and assembly v2.</title>
        <authorList>
            <person name="Copetti D."/>
            <person name="Sanderson M.J."/>
            <person name="Burquez A."/>
            <person name="Wojciechowski M.F."/>
        </authorList>
    </citation>
    <scope>NUCLEOTIDE SEQUENCE</scope>
    <source>
        <strain evidence="2">SGP5-SGP5p</strain>
        <tissue evidence="2">Aerial part</tissue>
    </source>
</reference>
<dbReference type="EMBL" id="JAKOGI010000539">
    <property type="protein sequence ID" value="KAJ8433447.1"/>
    <property type="molecule type" value="Genomic_DNA"/>
</dbReference>
<dbReference type="AlphaFoldDB" id="A0A9Q1JYP5"/>
<comment type="caution">
    <text evidence="2">The sequence shown here is derived from an EMBL/GenBank/DDBJ whole genome shotgun (WGS) entry which is preliminary data.</text>
</comment>
<feature type="compositionally biased region" description="Polar residues" evidence="1">
    <location>
        <begin position="80"/>
        <end position="100"/>
    </location>
</feature>
<organism evidence="2 3">
    <name type="scientific">Carnegiea gigantea</name>
    <dbReference type="NCBI Taxonomy" id="171969"/>
    <lineage>
        <taxon>Eukaryota</taxon>
        <taxon>Viridiplantae</taxon>
        <taxon>Streptophyta</taxon>
        <taxon>Embryophyta</taxon>
        <taxon>Tracheophyta</taxon>
        <taxon>Spermatophyta</taxon>
        <taxon>Magnoliopsida</taxon>
        <taxon>eudicotyledons</taxon>
        <taxon>Gunneridae</taxon>
        <taxon>Pentapetalae</taxon>
        <taxon>Caryophyllales</taxon>
        <taxon>Cactineae</taxon>
        <taxon>Cactaceae</taxon>
        <taxon>Cactoideae</taxon>
        <taxon>Echinocereeae</taxon>
        <taxon>Carnegiea</taxon>
    </lineage>
</organism>
<keyword evidence="3" id="KW-1185">Reference proteome</keyword>
<dbReference type="Proteomes" id="UP001153076">
    <property type="component" value="Unassembled WGS sequence"/>
</dbReference>
<sequence>MEVASSARPPSAFEYPLVHEGEPYHWSEGIPSPHPTERGREKGPGCWPTLNLPPGHPRSLKPALHQPADKAAPPLVRSPCNPSKPQRLTTSDLPTTISCSQSYTSEPRLARLPCSAAWHRMSPKLSQGAQTQPSCFRLRPTKSTGIMRGNLREEGKAGAKRSSNAR</sequence>
<feature type="compositionally biased region" description="Polar residues" evidence="1">
    <location>
        <begin position="124"/>
        <end position="134"/>
    </location>
</feature>